<gene>
    <name evidence="3" type="ORF">Mic7113_6111</name>
</gene>
<dbReference type="eggNOG" id="COG3409">
    <property type="taxonomic scope" value="Bacteria"/>
</dbReference>
<dbReference type="InterPro" id="IPR036366">
    <property type="entry name" value="PGBDSf"/>
</dbReference>
<dbReference type="KEGG" id="mic:Mic7113_6111"/>
<dbReference type="InterPro" id="IPR002477">
    <property type="entry name" value="Peptidoglycan-bd-like"/>
</dbReference>
<proteinExistence type="predicted"/>
<evidence type="ECO:0000313" key="3">
    <source>
        <dbReference type="EMBL" id="AFZ21705.1"/>
    </source>
</evidence>
<sequence length="294" mass="31125">MRSLTPSFTNPGSVRRWMIYGSALGLMMIGLDNVPVEAGSGLPDEQRIAQRIADTPVNRPILRMGSEGAAVSELQAALKLLGYYSDAVDGIYRESTASAVSGFQQAAGLTPDGITGPATWNRLFPSTPTVVRTSPLPSNTPAPVRTSPLPSNSPNPVRVSPSSSNNPASSFPVPTIIQSPNTDERVNQPALEEPSKPRQTNRPNRNQPASTPSSSSSTANPQTNAVTLPVLRQGMKGPAVVQLQERLKTLGFLKEPVDGVFGNATQAAVQAAQQKFNLAPDGVVGPTTWRALLR</sequence>
<feature type="domain" description="Peptidoglycan binding-like" evidence="2">
    <location>
        <begin position="237"/>
        <end position="292"/>
    </location>
</feature>
<dbReference type="Proteomes" id="UP000010471">
    <property type="component" value="Chromosome"/>
</dbReference>
<evidence type="ECO:0000259" key="2">
    <source>
        <dbReference type="Pfam" id="PF01471"/>
    </source>
</evidence>
<feature type="compositionally biased region" description="Low complexity" evidence="1">
    <location>
        <begin position="206"/>
        <end position="222"/>
    </location>
</feature>
<dbReference type="AlphaFoldDB" id="K9WMR8"/>
<feature type="region of interest" description="Disordered" evidence="1">
    <location>
        <begin position="110"/>
        <end position="222"/>
    </location>
</feature>
<dbReference type="HOGENOM" id="CLU_065565_0_0_3"/>
<dbReference type="EMBL" id="CP003630">
    <property type="protein sequence ID" value="AFZ21705.1"/>
    <property type="molecule type" value="Genomic_DNA"/>
</dbReference>
<dbReference type="InterPro" id="IPR036365">
    <property type="entry name" value="PGBD-like_sf"/>
</dbReference>
<evidence type="ECO:0000256" key="1">
    <source>
        <dbReference type="SAM" id="MobiDB-lite"/>
    </source>
</evidence>
<feature type="compositionally biased region" description="Low complexity" evidence="1">
    <location>
        <begin position="147"/>
        <end position="174"/>
    </location>
</feature>
<evidence type="ECO:0000313" key="4">
    <source>
        <dbReference type="Proteomes" id="UP000010471"/>
    </source>
</evidence>
<dbReference type="Pfam" id="PF01471">
    <property type="entry name" value="PG_binding_1"/>
    <property type="match status" value="2"/>
</dbReference>
<name>K9WMR8_9CYAN</name>
<accession>K9WMR8</accession>
<dbReference type="SUPFAM" id="SSF47090">
    <property type="entry name" value="PGBD-like"/>
    <property type="match status" value="2"/>
</dbReference>
<protein>
    <submittedName>
        <fullName evidence="3">Putative peptidoglycan-binding domain-containing protein</fullName>
    </submittedName>
</protein>
<reference evidence="3 4" key="1">
    <citation type="submission" date="2012-06" db="EMBL/GenBank/DDBJ databases">
        <title>Finished chromosome of genome of Microcoleus sp. PCC 7113.</title>
        <authorList>
            <consortium name="US DOE Joint Genome Institute"/>
            <person name="Gugger M."/>
            <person name="Coursin T."/>
            <person name="Rippka R."/>
            <person name="Tandeau De Marsac N."/>
            <person name="Huntemann M."/>
            <person name="Wei C.-L."/>
            <person name="Han J."/>
            <person name="Detter J.C."/>
            <person name="Han C."/>
            <person name="Tapia R."/>
            <person name="Chen A."/>
            <person name="Kyrpides N."/>
            <person name="Mavromatis K."/>
            <person name="Markowitz V."/>
            <person name="Szeto E."/>
            <person name="Ivanova N."/>
            <person name="Pagani I."/>
            <person name="Pati A."/>
            <person name="Goodwin L."/>
            <person name="Nordberg H.P."/>
            <person name="Cantor M.N."/>
            <person name="Hua S.X."/>
            <person name="Woyke T."/>
            <person name="Kerfeld C.A."/>
        </authorList>
    </citation>
    <scope>NUCLEOTIDE SEQUENCE [LARGE SCALE GENOMIC DNA]</scope>
    <source>
        <strain evidence="3 4">PCC 7113</strain>
    </source>
</reference>
<dbReference type="Gene3D" id="1.10.101.10">
    <property type="entry name" value="PGBD-like superfamily/PGBD"/>
    <property type="match status" value="2"/>
</dbReference>
<feature type="domain" description="Peptidoglycan binding-like" evidence="2">
    <location>
        <begin position="68"/>
        <end position="123"/>
    </location>
</feature>
<keyword evidence="4" id="KW-1185">Reference proteome</keyword>
<feature type="compositionally biased region" description="Polar residues" evidence="1">
    <location>
        <begin position="124"/>
        <end position="141"/>
    </location>
</feature>
<organism evidence="3 4">
    <name type="scientific">Allocoleopsis franciscana PCC 7113</name>
    <dbReference type="NCBI Taxonomy" id="1173027"/>
    <lineage>
        <taxon>Bacteria</taxon>
        <taxon>Bacillati</taxon>
        <taxon>Cyanobacteriota</taxon>
        <taxon>Cyanophyceae</taxon>
        <taxon>Coleofasciculales</taxon>
        <taxon>Coleofasciculaceae</taxon>
        <taxon>Allocoleopsis</taxon>
        <taxon>Allocoleopsis franciscana</taxon>
    </lineage>
</organism>
<dbReference type="STRING" id="1173027.Mic7113_6111"/>